<evidence type="ECO:0000256" key="9">
    <source>
        <dbReference type="ARBA" id="ARBA00037847"/>
    </source>
</evidence>
<evidence type="ECO:0000256" key="8">
    <source>
        <dbReference type="ARBA" id="ARBA00023242"/>
    </source>
</evidence>
<evidence type="ECO:0000313" key="11">
    <source>
        <dbReference type="EMBL" id="CAH3037629.1"/>
    </source>
</evidence>
<organism evidence="11 12">
    <name type="scientific">Pocillopora meandrina</name>
    <dbReference type="NCBI Taxonomy" id="46732"/>
    <lineage>
        <taxon>Eukaryota</taxon>
        <taxon>Metazoa</taxon>
        <taxon>Cnidaria</taxon>
        <taxon>Anthozoa</taxon>
        <taxon>Hexacorallia</taxon>
        <taxon>Scleractinia</taxon>
        <taxon>Astrocoeniina</taxon>
        <taxon>Pocilloporidae</taxon>
        <taxon>Pocillopora</taxon>
    </lineage>
</organism>
<reference evidence="11 12" key="1">
    <citation type="submission" date="2022-05" db="EMBL/GenBank/DDBJ databases">
        <authorList>
            <consortium name="Genoscope - CEA"/>
            <person name="William W."/>
        </authorList>
    </citation>
    <scope>NUCLEOTIDE SEQUENCE [LARGE SCALE GENOMIC DNA]</scope>
</reference>
<dbReference type="PANTHER" id="PTHR18843:SF7">
    <property type="entry name" value="LAMINA-ASSOCIATED POLYPEPTIDE 1B ISOFORM 1-RELATED"/>
    <property type="match status" value="1"/>
</dbReference>
<name>A0AAU9VY85_9CNID</name>
<feature type="non-terminal residue" evidence="11">
    <location>
        <position position="1"/>
    </location>
</feature>
<keyword evidence="8" id="KW-0539">Nucleus</keyword>
<keyword evidence="7" id="KW-0325">Glycoprotein</keyword>
<keyword evidence="3" id="KW-0597">Phosphoprotein</keyword>
<evidence type="ECO:0000256" key="4">
    <source>
        <dbReference type="ARBA" id="ARBA00022692"/>
    </source>
</evidence>
<keyword evidence="6" id="KW-0472">Membrane</keyword>
<comment type="similarity">
    <text evidence="2">Belongs to the TOR1AIP family.</text>
</comment>
<dbReference type="GO" id="GO:0016020">
    <property type="term" value="C:membrane"/>
    <property type="evidence" value="ECO:0007669"/>
    <property type="project" value="TreeGrafter"/>
</dbReference>
<sequence length="451" mass="50905">VVCFVAFFLGPPKNDMKADFEPEGVFRNGLGNLQSKFTNQTDRFWKILRIRGSTHLRSKDPSRPLVFLLAAPPAAHEWVDCLAIKLAEMLDSRHKNTLARFHGEKEKANPPDQTKITMDNFLKEKIDVPHKAVLIHHLELLPPPSQLLFHSYCDDQNAPYKHLAIIFTVHMPVEPSPSLSSKQAEESVKKYLSHDVWAKGGRNADTSLLSRVADTVVLMNVCFVAFFLGPPKNDMKADFESEGVFRNGLGNLQSKFTNQTDRFWKILRIRGSTHLRSKDPSRPLVFLLAAPPTAHEWVDCLAIKLAEMLDSRHKNTLARFHGEKEKANPPDQTKITMDNFLKEKFDVSHKAVLIHHLELLPPPSQLLFHSYCDDQNAPYKHLAIIFTVHMPVEPSPSLSSKQAEESVKKYLSHDVWAKGGRKADTSLLSRVADTVVLMNGETSGLARDFCS</sequence>
<keyword evidence="4" id="KW-0812">Transmembrane</keyword>
<gene>
    <name evidence="11" type="ORF">PMEA_00022251</name>
</gene>
<feature type="domain" description="Torsin-1A-interacting protein 1/2 AAA+ activator" evidence="10">
    <location>
        <begin position="244"/>
        <end position="412"/>
    </location>
</feature>
<dbReference type="Pfam" id="PF05609">
    <property type="entry name" value="LAP1_C"/>
    <property type="match status" value="2"/>
</dbReference>
<evidence type="ECO:0000256" key="5">
    <source>
        <dbReference type="ARBA" id="ARBA00022989"/>
    </source>
</evidence>
<dbReference type="EMBL" id="CALNXJ010000004">
    <property type="protein sequence ID" value="CAH3037629.1"/>
    <property type="molecule type" value="Genomic_DNA"/>
</dbReference>
<dbReference type="GO" id="GO:0001671">
    <property type="term" value="F:ATPase activator activity"/>
    <property type="evidence" value="ECO:0007669"/>
    <property type="project" value="InterPro"/>
</dbReference>
<dbReference type="GO" id="GO:0061024">
    <property type="term" value="P:membrane organization"/>
    <property type="evidence" value="ECO:0007669"/>
    <property type="project" value="TreeGrafter"/>
</dbReference>
<comment type="subcellular location">
    <subcellularLocation>
        <location evidence="9">Endomembrane system</location>
        <topology evidence="9">Single-pass membrane protein</topology>
    </subcellularLocation>
    <subcellularLocation>
        <location evidence="1">Nucleus envelope</location>
    </subcellularLocation>
</comment>
<feature type="domain" description="Torsin-1A-interacting protein 1/2 AAA+ activator" evidence="10">
    <location>
        <begin position="25"/>
        <end position="193"/>
    </location>
</feature>
<evidence type="ECO:0000256" key="2">
    <source>
        <dbReference type="ARBA" id="ARBA00007860"/>
    </source>
</evidence>
<dbReference type="GO" id="GO:0005635">
    <property type="term" value="C:nuclear envelope"/>
    <property type="evidence" value="ECO:0007669"/>
    <property type="project" value="UniProtKB-SubCell"/>
</dbReference>
<keyword evidence="12" id="KW-1185">Reference proteome</keyword>
<accession>A0AAU9VY85</accession>
<dbReference type="Gene3D" id="3.40.50.12190">
    <property type="match status" value="2"/>
</dbReference>
<dbReference type="InterPro" id="IPR008662">
    <property type="entry name" value="TOIP1/2"/>
</dbReference>
<evidence type="ECO:0000256" key="6">
    <source>
        <dbReference type="ARBA" id="ARBA00023136"/>
    </source>
</evidence>
<evidence type="ECO:0000256" key="1">
    <source>
        <dbReference type="ARBA" id="ARBA00004259"/>
    </source>
</evidence>
<dbReference type="Proteomes" id="UP001159428">
    <property type="component" value="Unassembled WGS sequence"/>
</dbReference>
<evidence type="ECO:0000256" key="7">
    <source>
        <dbReference type="ARBA" id="ARBA00023180"/>
    </source>
</evidence>
<evidence type="ECO:0000259" key="10">
    <source>
        <dbReference type="Pfam" id="PF05609"/>
    </source>
</evidence>
<dbReference type="AlphaFoldDB" id="A0AAU9VY85"/>
<evidence type="ECO:0000313" key="12">
    <source>
        <dbReference type="Proteomes" id="UP001159428"/>
    </source>
</evidence>
<proteinExistence type="inferred from homology"/>
<comment type="caution">
    <text evidence="11">The sequence shown here is derived from an EMBL/GenBank/DDBJ whole genome shotgun (WGS) entry which is preliminary data.</text>
</comment>
<keyword evidence="5" id="KW-1133">Transmembrane helix</keyword>
<dbReference type="InterPro" id="IPR046753">
    <property type="entry name" value="TOIP1/2_C"/>
</dbReference>
<evidence type="ECO:0000256" key="3">
    <source>
        <dbReference type="ARBA" id="ARBA00022553"/>
    </source>
</evidence>
<dbReference type="PANTHER" id="PTHR18843">
    <property type="entry name" value="TORSIN-1A-INTERACTING PROTEIN"/>
    <property type="match status" value="1"/>
</dbReference>
<dbReference type="InterPro" id="IPR038599">
    <property type="entry name" value="LAP1C-like_C_sf"/>
</dbReference>
<protein>
    <recommendedName>
        <fullName evidence="10">Torsin-1A-interacting protein 1/2 AAA+ activator domain-containing protein</fullName>
    </recommendedName>
</protein>